<dbReference type="RefSeq" id="WP_030352132.1">
    <property type="nucleotide sequence ID" value="NZ_AZSP01000237.1"/>
</dbReference>
<evidence type="ECO:0000313" key="3">
    <source>
        <dbReference type="EMBL" id="PVE09944.1"/>
    </source>
</evidence>
<keyword evidence="4" id="KW-1185">Reference proteome</keyword>
<organism evidence="3 4">
    <name type="scientific">Streptomyces scopuliridis RB72</name>
    <dbReference type="NCBI Taxonomy" id="1440053"/>
    <lineage>
        <taxon>Bacteria</taxon>
        <taxon>Bacillati</taxon>
        <taxon>Actinomycetota</taxon>
        <taxon>Actinomycetes</taxon>
        <taxon>Kitasatosporales</taxon>
        <taxon>Streptomycetaceae</taxon>
        <taxon>Streptomyces</taxon>
    </lineage>
</organism>
<sequence length="166" mass="18221">MTVAAEETTTVQVHRVYIRATPQAVWDAITKPGWSEKYGYRCASELDPRTGGAYRVLSSDEMRRHGAPEQIIEGEIIEADPPRKLVQTYRMLFSPELAGEPFTRLTYEIEEEPYGGVTRLTVTHDVTGAPAHAAQVAGEISEAGGGWSLVLSDLKTLLETGKAMTN</sequence>
<evidence type="ECO:0000256" key="1">
    <source>
        <dbReference type="ARBA" id="ARBA00006817"/>
    </source>
</evidence>
<dbReference type="EMBL" id="AZSP01000237">
    <property type="protein sequence ID" value="PVE09944.1"/>
    <property type="molecule type" value="Genomic_DNA"/>
</dbReference>
<dbReference type="InterPro" id="IPR023393">
    <property type="entry name" value="START-like_dom_sf"/>
</dbReference>
<comment type="similarity">
    <text evidence="1">Belongs to the AHA1 family.</text>
</comment>
<comment type="caution">
    <text evidence="3">The sequence shown here is derived from an EMBL/GenBank/DDBJ whole genome shotgun (WGS) entry which is preliminary data.</text>
</comment>
<name>A0A2T7T476_9ACTN</name>
<dbReference type="Pfam" id="PF08327">
    <property type="entry name" value="AHSA1"/>
    <property type="match status" value="1"/>
</dbReference>
<dbReference type="Proteomes" id="UP000245992">
    <property type="component" value="Unassembled WGS sequence"/>
</dbReference>
<reference evidence="3 4" key="1">
    <citation type="submission" date="2013-12" db="EMBL/GenBank/DDBJ databases">
        <title>Annotated genome of Streptomyces scopuliridis.</title>
        <authorList>
            <person name="Olson J.B."/>
        </authorList>
    </citation>
    <scope>NUCLEOTIDE SEQUENCE [LARGE SCALE GENOMIC DNA]</scope>
    <source>
        <strain evidence="3 4">RB72</strain>
    </source>
</reference>
<dbReference type="SUPFAM" id="SSF55961">
    <property type="entry name" value="Bet v1-like"/>
    <property type="match status" value="1"/>
</dbReference>
<dbReference type="Gene3D" id="3.30.530.20">
    <property type="match status" value="1"/>
</dbReference>
<dbReference type="InterPro" id="IPR013538">
    <property type="entry name" value="ASHA1/2-like_C"/>
</dbReference>
<feature type="domain" description="Activator of Hsp90 ATPase homologue 1/2-like C-terminal" evidence="2">
    <location>
        <begin position="20"/>
        <end position="159"/>
    </location>
</feature>
<protein>
    <submittedName>
        <fullName evidence="3">Transcriptional regulator</fullName>
    </submittedName>
</protein>
<dbReference type="OrthoDB" id="9815653at2"/>
<dbReference type="AlphaFoldDB" id="A0A2T7T476"/>
<dbReference type="STRING" id="1440053.GCA_000718095_03050"/>
<proteinExistence type="inferred from homology"/>
<evidence type="ECO:0000313" key="4">
    <source>
        <dbReference type="Proteomes" id="UP000245992"/>
    </source>
</evidence>
<gene>
    <name evidence="3" type="ORF">Y717_22500</name>
</gene>
<accession>A0A2T7T476</accession>
<evidence type="ECO:0000259" key="2">
    <source>
        <dbReference type="Pfam" id="PF08327"/>
    </source>
</evidence>